<comment type="caution">
    <text evidence="1">The sequence shown here is derived from an EMBL/GenBank/DDBJ whole genome shotgun (WGS) entry which is preliminary data.</text>
</comment>
<gene>
    <name evidence="1" type="ORF">ABHZ06_02500</name>
</gene>
<evidence type="ECO:0000313" key="2">
    <source>
        <dbReference type="Proteomes" id="UP001491715"/>
    </source>
</evidence>
<organism evidence="1 2">
    <name type="scientific">Bacteroides humanifaecis</name>
    <dbReference type="NCBI Taxonomy" id="2792859"/>
    <lineage>
        <taxon>Bacteria</taxon>
        <taxon>Pseudomonadati</taxon>
        <taxon>Bacteroidota</taxon>
        <taxon>Bacteroidia</taxon>
        <taxon>Bacteroidales</taxon>
        <taxon>Bacteroidaceae</taxon>
        <taxon>Bacteroides</taxon>
    </lineage>
</organism>
<dbReference type="RefSeq" id="WP_226791205.1">
    <property type="nucleotide sequence ID" value="NZ_CP084680.1"/>
</dbReference>
<keyword evidence="2" id="KW-1185">Reference proteome</keyword>
<name>A0ABV0HSS2_9BACE</name>
<evidence type="ECO:0000313" key="1">
    <source>
        <dbReference type="EMBL" id="MEO4936762.1"/>
    </source>
</evidence>
<dbReference type="Proteomes" id="UP001491715">
    <property type="component" value="Unassembled WGS sequence"/>
</dbReference>
<proteinExistence type="predicted"/>
<protein>
    <submittedName>
        <fullName evidence="1">Uncharacterized protein</fullName>
    </submittedName>
</protein>
<reference evidence="1 2" key="1">
    <citation type="submission" date="2024-05" db="EMBL/GenBank/DDBJ databases">
        <title>Human gut microbiome strain richness.</title>
        <authorList>
            <person name="Chen-Liaw A."/>
        </authorList>
    </citation>
    <scope>NUCLEOTIDE SEQUENCE [LARGE SCALE GENOMIC DNA]</scope>
    <source>
        <strain evidence="1 2">1001271st1_B1_1001271B_150615</strain>
    </source>
</reference>
<sequence length="47" mass="5228">MIQFGFVWGSVTKQELRDSAPVTYQDITPKKVEKALVQIDDTLNGGC</sequence>
<dbReference type="EMBL" id="JBDQBE010000002">
    <property type="protein sequence ID" value="MEO4936762.1"/>
    <property type="molecule type" value="Genomic_DNA"/>
</dbReference>
<accession>A0ABV0HSS2</accession>